<evidence type="ECO:0000313" key="2">
    <source>
        <dbReference type="Proteomes" id="UP001239111"/>
    </source>
</evidence>
<comment type="caution">
    <text evidence="1">The sequence shown here is derived from an EMBL/GenBank/DDBJ whole genome shotgun (WGS) entry which is preliminary data.</text>
</comment>
<gene>
    <name evidence="1" type="ORF">QAD02_000485</name>
</gene>
<proteinExistence type="predicted"/>
<accession>A0ACC2NE98</accession>
<dbReference type="Proteomes" id="UP001239111">
    <property type="component" value="Chromosome 3"/>
</dbReference>
<name>A0ACC2NE98_9HYME</name>
<reference evidence="1" key="1">
    <citation type="submission" date="2023-04" db="EMBL/GenBank/DDBJ databases">
        <title>A chromosome-level genome assembly of the parasitoid wasp Eretmocerus hayati.</title>
        <authorList>
            <person name="Zhong Y."/>
            <person name="Liu S."/>
            <person name="Liu Y."/>
        </authorList>
    </citation>
    <scope>NUCLEOTIDE SEQUENCE</scope>
    <source>
        <strain evidence="1">ZJU_SS_LIU_2023</strain>
    </source>
</reference>
<protein>
    <submittedName>
        <fullName evidence="1">Uncharacterized protein</fullName>
    </submittedName>
</protein>
<sequence>MSDTQNIFSFTDNGSLQYKFLSSHHLKIPEKVILLHNLVEQRGPATDDWPDSRVQPIGTAHTYQEALAKLEKLKTVKNVSTDCENGNREAEEGLTNTEKPAPVGLGPESSS</sequence>
<evidence type="ECO:0000313" key="1">
    <source>
        <dbReference type="EMBL" id="KAJ8669226.1"/>
    </source>
</evidence>
<dbReference type="EMBL" id="CM056743">
    <property type="protein sequence ID" value="KAJ8669226.1"/>
    <property type="molecule type" value="Genomic_DNA"/>
</dbReference>
<organism evidence="1 2">
    <name type="scientific">Eretmocerus hayati</name>
    <dbReference type="NCBI Taxonomy" id="131215"/>
    <lineage>
        <taxon>Eukaryota</taxon>
        <taxon>Metazoa</taxon>
        <taxon>Ecdysozoa</taxon>
        <taxon>Arthropoda</taxon>
        <taxon>Hexapoda</taxon>
        <taxon>Insecta</taxon>
        <taxon>Pterygota</taxon>
        <taxon>Neoptera</taxon>
        <taxon>Endopterygota</taxon>
        <taxon>Hymenoptera</taxon>
        <taxon>Apocrita</taxon>
        <taxon>Proctotrupomorpha</taxon>
        <taxon>Chalcidoidea</taxon>
        <taxon>Aphelinidae</taxon>
        <taxon>Aphelininae</taxon>
        <taxon>Eretmocerus</taxon>
    </lineage>
</organism>
<keyword evidence="2" id="KW-1185">Reference proteome</keyword>